<evidence type="ECO:0000256" key="4">
    <source>
        <dbReference type="SAM" id="MobiDB-lite"/>
    </source>
</evidence>
<dbReference type="GO" id="GO:0005975">
    <property type="term" value="P:carbohydrate metabolic process"/>
    <property type="evidence" value="ECO:0007669"/>
    <property type="project" value="InterPro"/>
</dbReference>
<accession>A0A1L8TS12</accession>
<dbReference type="AlphaFoldDB" id="A0A1L8TS12"/>
<dbReference type="OrthoDB" id="9805821at2"/>
<evidence type="ECO:0000313" key="7">
    <source>
        <dbReference type="EMBL" id="OJG47105.1"/>
    </source>
</evidence>
<evidence type="ECO:0000256" key="5">
    <source>
        <dbReference type="SAM" id="SignalP"/>
    </source>
</evidence>
<dbReference type="PANTHER" id="PTHR30480">
    <property type="entry name" value="BETA-HEXOSAMINIDASE-RELATED"/>
    <property type="match status" value="1"/>
</dbReference>
<dbReference type="InterPro" id="IPR001764">
    <property type="entry name" value="Glyco_hydro_3_N"/>
</dbReference>
<comment type="similarity">
    <text evidence="1">Belongs to the glycosyl hydrolase 3 family.</text>
</comment>
<comment type="caution">
    <text evidence="7">The sequence shown here is derived from an EMBL/GenBank/DDBJ whole genome shotgun (WGS) entry which is preliminary data.</text>
</comment>
<evidence type="ECO:0000313" key="8">
    <source>
        <dbReference type="Proteomes" id="UP000182077"/>
    </source>
</evidence>
<evidence type="ECO:0000256" key="1">
    <source>
        <dbReference type="ARBA" id="ARBA00005336"/>
    </source>
</evidence>
<feature type="domain" description="Glycoside hydrolase family 3 N-terminal" evidence="6">
    <location>
        <begin position="68"/>
        <end position="379"/>
    </location>
</feature>
<proteinExistence type="inferred from homology"/>
<dbReference type="PROSITE" id="PS51257">
    <property type="entry name" value="PROKAR_LIPOPROTEIN"/>
    <property type="match status" value="1"/>
</dbReference>
<feature type="signal peptide" evidence="5">
    <location>
        <begin position="1"/>
        <end position="19"/>
    </location>
</feature>
<feature type="compositionally biased region" description="Low complexity" evidence="4">
    <location>
        <begin position="29"/>
        <end position="43"/>
    </location>
</feature>
<dbReference type="InterPro" id="IPR017853">
    <property type="entry name" value="GH"/>
</dbReference>
<dbReference type="PANTHER" id="PTHR30480:SF16">
    <property type="entry name" value="GLYCOSIDE HYDROLASE FAMILY 3 DOMAIN PROTEIN"/>
    <property type="match status" value="1"/>
</dbReference>
<dbReference type="STRING" id="249189.RV04_GL000352"/>
<dbReference type="Gene3D" id="3.20.20.300">
    <property type="entry name" value="Glycoside hydrolase, family 3, N-terminal domain"/>
    <property type="match status" value="1"/>
</dbReference>
<feature type="compositionally biased region" description="Basic and acidic residues" evidence="4">
    <location>
        <begin position="44"/>
        <end position="61"/>
    </location>
</feature>
<organism evidence="7 8">
    <name type="scientific">Enterococcus hermanniensis</name>
    <dbReference type="NCBI Taxonomy" id="249189"/>
    <lineage>
        <taxon>Bacteria</taxon>
        <taxon>Bacillati</taxon>
        <taxon>Bacillota</taxon>
        <taxon>Bacilli</taxon>
        <taxon>Lactobacillales</taxon>
        <taxon>Enterococcaceae</taxon>
        <taxon>Enterococcus</taxon>
    </lineage>
</organism>
<dbReference type="GO" id="GO:0004553">
    <property type="term" value="F:hydrolase activity, hydrolyzing O-glycosyl compounds"/>
    <property type="evidence" value="ECO:0007669"/>
    <property type="project" value="InterPro"/>
</dbReference>
<dbReference type="EMBL" id="JXKQ01000001">
    <property type="protein sequence ID" value="OJG47105.1"/>
    <property type="molecule type" value="Genomic_DNA"/>
</dbReference>
<dbReference type="Pfam" id="PF00933">
    <property type="entry name" value="Glyco_hydro_3"/>
    <property type="match status" value="1"/>
</dbReference>
<dbReference type="RefSeq" id="WP_071856754.1">
    <property type="nucleotide sequence ID" value="NZ_JBHSHK010000005.1"/>
</dbReference>
<keyword evidence="8" id="KW-1185">Reference proteome</keyword>
<keyword evidence="5" id="KW-0732">Signal</keyword>
<evidence type="ECO:0000256" key="2">
    <source>
        <dbReference type="ARBA" id="ARBA00022801"/>
    </source>
</evidence>
<dbReference type="InterPro" id="IPR036962">
    <property type="entry name" value="Glyco_hydro_3_N_sf"/>
</dbReference>
<dbReference type="Proteomes" id="UP000182077">
    <property type="component" value="Unassembled WGS sequence"/>
</dbReference>
<keyword evidence="3" id="KW-0326">Glycosidase</keyword>
<name>A0A1L8TS12_9ENTE</name>
<keyword evidence="2" id="KW-0378">Hydrolase</keyword>
<evidence type="ECO:0000256" key="3">
    <source>
        <dbReference type="ARBA" id="ARBA00023295"/>
    </source>
</evidence>
<dbReference type="SUPFAM" id="SSF51445">
    <property type="entry name" value="(Trans)glycosidases"/>
    <property type="match status" value="1"/>
</dbReference>
<protein>
    <recommendedName>
        <fullName evidence="6">Glycoside hydrolase family 3 N-terminal domain-containing protein</fullName>
    </recommendedName>
</protein>
<feature type="region of interest" description="Disordered" evidence="4">
    <location>
        <begin position="26"/>
        <end position="62"/>
    </location>
</feature>
<evidence type="ECO:0000259" key="6">
    <source>
        <dbReference type="Pfam" id="PF00933"/>
    </source>
</evidence>
<feature type="chain" id="PRO_5038535047" description="Glycoside hydrolase family 3 N-terminal domain-containing protein" evidence="5">
    <location>
        <begin position="20"/>
        <end position="387"/>
    </location>
</feature>
<dbReference type="InterPro" id="IPR050226">
    <property type="entry name" value="NagZ_Beta-hexosaminidase"/>
</dbReference>
<reference evidence="7 8" key="1">
    <citation type="submission" date="2014-12" db="EMBL/GenBank/DDBJ databases">
        <title>Draft genome sequences of 29 type strains of Enterococci.</title>
        <authorList>
            <person name="Zhong Z."/>
            <person name="Sun Z."/>
            <person name="Liu W."/>
            <person name="Zhang W."/>
            <person name="Zhang H."/>
        </authorList>
    </citation>
    <scope>NUCLEOTIDE SEQUENCE [LARGE SCALE GENOMIC DNA]</scope>
    <source>
        <strain evidence="7 8">DSM 17122</strain>
    </source>
</reference>
<gene>
    <name evidence="7" type="ORF">RV04_GL000352</name>
</gene>
<sequence>MKKRLLFSLLVMTSIVALAACGSSEKKAANSSQSSTTSKSTTKTSKEDTTKNKSVKEKVKQTMDGMSVEEKVGQLFMARVPEENQIADIQQYHLGGYLLFDRDMAGKGQSDLKQTIASYQAASQTPMFIGSDEEGGTVSRLSRNQIVSPAFESPQMQYQANGWDGITQDIDRKAQVFKELGIQIGMFPDADVSTDPQSFIYDRTIGMDAAGTSKYVTLSVDEMKKQNIGSTLKHFPGYGNNRDSHVEIVTDDRSLDDLRQNDFLPFEAGIKAGADSIMVSHNIVQAIDDKRPASISKPVHDTIRKELGFKGVIMTDDMDMAGLANFISQEEAGLQALQAGNDMILSSSYSTQIPYILAAIQKGEYSEKQLDQSVERLLTWKANLGLL</sequence>
<dbReference type="GO" id="GO:0009254">
    <property type="term" value="P:peptidoglycan turnover"/>
    <property type="evidence" value="ECO:0007669"/>
    <property type="project" value="TreeGrafter"/>
</dbReference>